<evidence type="ECO:0000313" key="2">
    <source>
        <dbReference type="Proteomes" id="UP000515734"/>
    </source>
</evidence>
<reference evidence="1 2" key="1">
    <citation type="submission" date="2020-07" db="EMBL/GenBank/DDBJ databases">
        <title>Complete genome sequence of Mycolicibacterium litorale like strain isolated from cardiac implantable electronic device infection.</title>
        <authorList>
            <person name="Fukano H."/>
            <person name="Miyama H."/>
            <person name="Hoshino Y."/>
        </authorList>
    </citation>
    <scope>NUCLEOTIDE SEQUENCE [LARGE SCALE GENOMIC DNA]</scope>
    <source>
        <strain evidence="1 2">NIIDNTM18</strain>
    </source>
</reference>
<organism evidence="1 2">
    <name type="scientific">Mycolicibacterium litorale</name>
    <dbReference type="NCBI Taxonomy" id="758802"/>
    <lineage>
        <taxon>Bacteria</taxon>
        <taxon>Bacillati</taxon>
        <taxon>Actinomycetota</taxon>
        <taxon>Actinomycetes</taxon>
        <taxon>Mycobacteriales</taxon>
        <taxon>Mycobacteriaceae</taxon>
        <taxon>Mycolicibacterium</taxon>
    </lineage>
</organism>
<dbReference type="EMBL" id="AP023287">
    <property type="protein sequence ID" value="BCI54688.1"/>
    <property type="molecule type" value="Genomic_DNA"/>
</dbReference>
<dbReference type="AlphaFoldDB" id="A0A6S6PFA2"/>
<name>A0A6S6PFA2_9MYCO</name>
<protein>
    <submittedName>
        <fullName evidence="1">Uncharacterized protein</fullName>
    </submittedName>
</protein>
<accession>A0A6S6PFA2</accession>
<evidence type="ECO:0000313" key="1">
    <source>
        <dbReference type="EMBL" id="BCI54688.1"/>
    </source>
</evidence>
<gene>
    <name evidence="1" type="ORF">NIIDNTM18_39660</name>
</gene>
<proteinExistence type="predicted"/>
<dbReference type="Proteomes" id="UP000515734">
    <property type="component" value="Chromosome"/>
</dbReference>
<sequence>MANSHDRTLDGIAMIELVQRLGDKAAPSDYLALAESLDVPDAVAVAAYLAGLVVSISKSTKFPLDVYIEEERVNALARRDST</sequence>